<feature type="region of interest" description="Disordered" evidence="1">
    <location>
        <begin position="199"/>
        <end position="248"/>
    </location>
</feature>
<reference evidence="4 5" key="1">
    <citation type="journal article" date="2012" name="Proc. Natl. Acad. Sci. U.S.A.">
        <title>Comparative genomics of Ceriporiopsis subvermispora and Phanerochaete chrysosporium provide insight into selective ligninolysis.</title>
        <authorList>
            <person name="Fernandez-Fueyo E."/>
            <person name="Ruiz-Duenas F.J."/>
            <person name="Ferreira P."/>
            <person name="Floudas D."/>
            <person name="Hibbett D.S."/>
            <person name="Canessa P."/>
            <person name="Larrondo L.F."/>
            <person name="James T.Y."/>
            <person name="Seelenfreund D."/>
            <person name="Lobos S."/>
            <person name="Polanco R."/>
            <person name="Tello M."/>
            <person name="Honda Y."/>
            <person name="Watanabe T."/>
            <person name="Watanabe T."/>
            <person name="Ryu J.S."/>
            <person name="Kubicek C.P."/>
            <person name="Schmoll M."/>
            <person name="Gaskell J."/>
            <person name="Hammel K.E."/>
            <person name="St John F.J."/>
            <person name="Vanden Wymelenberg A."/>
            <person name="Sabat G."/>
            <person name="Splinter BonDurant S."/>
            <person name="Syed K."/>
            <person name="Yadav J.S."/>
            <person name="Doddapaneni H."/>
            <person name="Subramanian V."/>
            <person name="Lavin J.L."/>
            <person name="Oguiza J.A."/>
            <person name="Perez G."/>
            <person name="Pisabarro A.G."/>
            <person name="Ramirez L."/>
            <person name="Santoyo F."/>
            <person name="Master E."/>
            <person name="Coutinho P.M."/>
            <person name="Henrissat B."/>
            <person name="Lombard V."/>
            <person name="Magnuson J.K."/>
            <person name="Kuees U."/>
            <person name="Hori C."/>
            <person name="Igarashi K."/>
            <person name="Samejima M."/>
            <person name="Held B.W."/>
            <person name="Barry K.W."/>
            <person name="LaButti K.M."/>
            <person name="Lapidus A."/>
            <person name="Lindquist E.A."/>
            <person name="Lucas S.M."/>
            <person name="Riley R."/>
            <person name="Salamov A.A."/>
            <person name="Hoffmeister D."/>
            <person name="Schwenk D."/>
            <person name="Hadar Y."/>
            <person name="Yarden O."/>
            <person name="de Vries R.P."/>
            <person name="Wiebenga A."/>
            <person name="Stenlid J."/>
            <person name="Eastwood D."/>
            <person name="Grigoriev I.V."/>
            <person name="Berka R.M."/>
            <person name="Blanchette R.A."/>
            <person name="Kersten P."/>
            <person name="Martinez A.T."/>
            <person name="Vicuna R."/>
            <person name="Cullen D."/>
        </authorList>
    </citation>
    <scope>NUCLEOTIDE SEQUENCE [LARGE SCALE GENOMIC DNA]</scope>
    <source>
        <strain evidence="4 5">B</strain>
    </source>
</reference>
<feature type="compositionally biased region" description="Basic and acidic residues" evidence="1">
    <location>
        <begin position="366"/>
        <end position="375"/>
    </location>
</feature>
<evidence type="ECO:0000313" key="4">
    <source>
        <dbReference type="EMBL" id="EMD35836.1"/>
    </source>
</evidence>
<keyword evidence="3" id="KW-0732">Signal</keyword>
<name>M2RAM2_CERS8</name>
<evidence type="ECO:0000313" key="5">
    <source>
        <dbReference type="Proteomes" id="UP000016930"/>
    </source>
</evidence>
<keyword evidence="2" id="KW-0812">Transmembrane</keyword>
<dbReference type="STRING" id="914234.M2RAM2"/>
<gene>
    <name evidence="4" type="ORF">CERSUDRAFT_96059</name>
</gene>
<keyword evidence="2" id="KW-1133">Transmembrane helix</keyword>
<keyword evidence="5" id="KW-1185">Reference proteome</keyword>
<dbReference type="AlphaFoldDB" id="M2RAM2"/>
<keyword evidence="2" id="KW-0472">Membrane</keyword>
<organism evidence="4 5">
    <name type="scientific">Ceriporiopsis subvermispora (strain B)</name>
    <name type="common">White-rot fungus</name>
    <name type="synonym">Gelatoporia subvermispora</name>
    <dbReference type="NCBI Taxonomy" id="914234"/>
    <lineage>
        <taxon>Eukaryota</taxon>
        <taxon>Fungi</taxon>
        <taxon>Dikarya</taxon>
        <taxon>Basidiomycota</taxon>
        <taxon>Agaricomycotina</taxon>
        <taxon>Agaricomycetes</taxon>
        <taxon>Polyporales</taxon>
        <taxon>Gelatoporiaceae</taxon>
        <taxon>Gelatoporia</taxon>
    </lineage>
</organism>
<feature type="signal peptide" evidence="3">
    <location>
        <begin position="1"/>
        <end position="24"/>
    </location>
</feature>
<accession>M2RAM2</accession>
<proteinExistence type="predicted"/>
<feature type="chain" id="PRO_5004024267" evidence="3">
    <location>
        <begin position="25"/>
        <end position="389"/>
    </location>
</feature>
<feature type="compositionally biased region" description="Low complexity" evidence="1">
    <location>
        <begin position="201"/>
        <end position="248"/>
    </location>
</feature>
<dbReference type="OrthoDB" id="3245657at2759"/>
<dbReference type="HOGENOM" id="CLU_709795_0_0_1"/>
<feature type="region of interest" description="Disordered" evidence="1">
    <location>
        <begin position="366"/>
        <end position="389"/>
    </location>
</feature>
<evidence type="ECO:0000256" key="2">
    <source>
        <dbReference type="SAM" id="Phobius"/>
    </source>
</evidence>
<evidence type="ECO:0000256" key="3">
    <source>
        <dbReference type="SAM" id="SignalP"/>
    </source>
</evidence>
<protein>
    <submittedName>
        <fullName evidence="4">Uncharacterized protein</fullName>
    </submittedName>
</protein>
<feature type="transmembrane region" description="Helical" evidence="2">
    <location>
        <begin position="254"/>
        <end position="275"/>
    </location>
</feature>
<dbReference type="Proteomes" id="UP000016930">
    <property type="component" value="Unassembled WGS sequence"/>
</dbReference>
<dbReference type="Gene3D" id="2.60.120.260">
    <property type="entry name" value="Galactose-binding domain-like"/>
    <property type="match status" value="1"/>
</dbReference>
<sequence length="389" mass="41513">MLMSLLASIILGAVSLQHFDLALAAVRNISIDDTFGDPVTGEHFVYTPPDFWNVGQDCSSCQAHPDAAQAFGGTWHDASSGFGPGNTRNATVAFNGTSLYVYCILALDDGALGNVDMTFYIDGNYAGEYYIATPANAAALTYKYSALVFHTDNLPPGNHHFTIVDGQMSENKPLILFDYVQYTTYTDAAQESSSIPELVVPSSSSAGQGPSSLSISSLEISSQSSSSQSTPLQSRVSSTNPNTNSTGTNDTTSIVIAVLFVAVLILALTLIITCCRQTRRRRDNIPQSRSTTLGESNHSHFDDVGDGIGAEIAPVFILGTGIEHDSRPELQVEAGPGFTIVNSDPDSTDMRDTLVPEVLHARTLVEEDPVEHSDVDGVSPPPSYHDAEV</sequence>
<evidence type="ECO:0000256" key="1">
    <source>
        <dbReference type="SAM" id="MobiDB-lite"/>
    </source>
</evidence>
<dbReference type="EMBL" id="KB445799">
    <property type="protein sequence ID" value="EMD35836.1"/>
    <property type="molecule type" value="Genomic_DNA"/>
</dbReference>